<dbReference type="InterPro" id="IPR003439">
    <property type="entry name" value="ABC_transporter-like_ATP-bd"/>
</dbReference>
<dbReference type="OrthoDB" id="6500128at2759"/>
<dbReference type="GO" id="GO:0090374">
    <property type="term" value="P:oligopeptide export from mitochondrion"/>
    <property type="evidence" value="ECO:0007669"/>
    <property type="project" value="TreeGrafter"/>
</dbReference>
<name>A0A3S5ISS5_9TRYP</name>
<dbReference type="PROSITE" id="PS50893">
    <property type="entry name" value="ABC_TRANSPORTER_2"/>
    <property type="match status" value="1"/>
</dbReference>
<dbReference type="GO" id="GO:0005743">
    <property type="term" value="C:mitochondrial inner membrane"/>
    <property type="evidence" value="ECO:0007669"/>
    <property type="project" value="TreeGrafter"/>
</dbReference>
<sequence length="993" mass="110785">MALAPFMVSASAAGAVLLARTLLRRRVRSVVLLFSEARLYEMFDVVRKAATAAGRAVLHQGDGNYVEVTLNWNNAISLRVPALLLDNGQLDVMEVFEVYSGLLRHRHPDGLLLSDAWNLLMAIVSHHLRRQLQKDNAVILDDAQAEGLLALCTLLRGKYAITRSPLLLKSLLLVHDFPEKHFQLFLSAYNKKKSTRLGLFSFSRLVYSSCSFRQLIVLTSALMLSPDAILNALAGWHTEMNWTPLYVTEIGKTLSTGLVPHECSFFEFLEAQFSGAPGALVAIAVTSIGPVELLYCLRNVATNYILMELVAAFHVSAYLALATADYCPDNNWSLSQSVSHALWHVSSSAMGELQSHVPLLLELLSSGWVAVRFPVMALAMWLGVQWSDFVAFLNESLYLESQYAKRHFLSPEGCANRDDADSHSCKEGDGGERHRGRLCCAGNHRSPSPICLLTKLDDFAWDNLTAVGRRRQTDAQPQPAARAGMRQHHGLAILLLVSLECRAITEPSWNCILRHVSWPLAPTALVRHIAYSLAETPQSKVQAVNLQRLQWVKEAMRQALSMKEPGPELHCGSRYRAEYFKGFTLFRQNGLELGIAKAVVGADSGLRNDKREDFIRDALRGVFRTADAMPLLLTSTATLCSSQAYLEQTVLEQNSIMSHLDFIKHAVPFFPPLADMFYEEHGLSEAQIDLERVRRRLMLGGSSLGCYQVLEELQFVQHGIDRPVASPPPSMEGPWSVEFHDVSYRYSECHPYILRGVSFSVAKGSFLGIAGYSGAGKTTLLRLLNRTYAPTSGEIRINGIDIRRYPVRMLRRRIVNAWQEEMQLRLFDQLSIADNVALGNLWACSEADIHRALSTAQALSFVQKRSSSIHAPLRAREFSGGEVERLCIARALMRQNAGACLYVFDEATSAVDTNTERLIFRSLGLTTEARRLRHTTSIVVSHRLATLKSADTILVLNDGRVEQLGCWDELCRSKPDSCFSRMMRSQQLPAFDP</sequence>
<dbReference type="EC" id="3.6.1.3" evidence="4"/>
<dbReference type="InterPro" id="IPR039421">
    <property type="entry name" value="Type_1_exporter"/>
</dbReference>
<evidence type="ECO:0000313" key="4">
    <source>
        <dbReference type="EMBL" id="RNF13094.1"/>
    </source>
</evidence>
<dbReference type="Gene3D" id="3.40.50.300">
    <property type="entry name" value="P-loop containing nucleotide triphosphate hydrolases"/>
    <property type="match status" value="1"/>
</dbReference>
<dbReference type="PANTHER" id="PTHR43394">
    <property type="entry name" value="ATP-DEPENDENT PERMEASE MDL1, MITOCHONDRIAL"/>
    <property type="match status" value="1"/>
</dbReference>
<organism evidence="4 5">
    <name type="scientific">Trypanosoma conorhini</name>
    <dbReference type="NCBI Taxonomy" id="83891"/>
    <lineage>
        <taxon>Eukaryota</taxon>
        <taxon>Discoba</taxon>
        <taxon>Euglenozoa</taxon>
        <taxon>Kinetoplastea</taxon>
        <taxon>Metakinetoplastina</taxon>
        <taxon>Trypanosomatida</taxon>
        <taxon>Trypanosomatidae</taxon>
        <taxon>Trypanosoma</taxon>
    </lineage>
</organism>
<dbReference type="RefSeq" id="XP_029226689.1">
    <property type="nucleotide sequence ID" value="XM_029373235.1"/>
</dbReference>
<gene>
    <name evidence="4" type="ORF">Tco025E_06357</name>
</gene>
<dbReference type="SUPFAM" id="SSF52540">
    <property type="entry name" value="P-loop containing nucleoside triphosphate hydrolases"/>
    <property type="match status" value="1"/>
</dbReference>
<reference evidence="4 5" key="1">
    <citation type="journal article" date="2018" name="BMC Genomics">
        <title>Genomic comparison of Trypanosoma conorhini and Trypanosoma rangeli to Trypanosoma cruzi strains of high and low virulence.</title>
        <authorList>
            <person name="Bradwell K.R."/>
            <person name="Koparde V.N."/>
            <person name="Matveyev A.V."/>
            <person name="Serrano M.G."/>
            <person name="Alves J.M."/>
            <person name="Parikh H."/>
            <person name="Huang B."/>
            <person name="Lee V."/>
            <person name="Espinosa-Alvarez O."/>
            <person name="Ortiz P.A."/>
            <person name="Costa-Martins A.G."/>
            <person name="Teixeira M.M."/>
            <person name="Buck G.A."/>
        </authorList>
    </citation>
    <scope>NUCLEOTIDE SEQUENCE [LARGE SCALE GENOMIC DNA]</scope>
    <source>
        <strain evidence="4 5">025E</strain>
    </source>
</reference>
<dbReference type="EMBL" id="MKKU01000423">
    <property type="protein sequence ID" value="RNF13094.1"/>
    <property type="molecule type" value="Genomic_DNA"/>
</dbReference>
<dbReference type="GO" id="GO:0005524">
    <property type="term" value="F:ATP binding"/>
    <property type="evidence" value="ECO:0007669"/>
    <property type="project" value="UniProtKB-KW"/>
</dbReference>
<comment type="caution">
    <text evidence="4">The sequence shown here is derived from an EMBL/GenBank/DDBJ whole genome shotgun (WGS) entry which is preliminary data.</text>
</comment>
<keyword evidence="4" id="KW-0378">Hydrolase</keyword>
<dbReference type="Pfam" id="PF00005">
    <property type="entry name" value="ABC_tran"/>
    <property type="match status" value="1"/>
</dbReference>
<dbReference type="SMART" id="SM00382">
    <property type="entry name" value="AAA"/>
    <property type="match status" value="1"/>
</dbReference>
<dbReference type="Proteomes" id="UP000284403">
    <property type="component" value="Unassembled WGS sequence"/>
</dbReference>
<keyword evidence="2" id="KW-0067">ATP-binding</keyword>
<protein>
    <submittedName>
        <fullName evidence="4">Putative ABC transporter</fullName>
        <ecNumber evidence="4">3.6.1.3</ecNumber>
    </submittedName>
</protein>
<dbReference type="PANTHER" id="PTHR43394:SF1">
    <property type="entry name" value="ATP-BINDING CASSETTE SUB-FAMILY B MEMBER 10, MITOCHONDRIAL"/>
    <property type="match status" value="1"/>
</dbReference>
<accession>A0A3S5ISS5</accession>
<evidence type="ECO:0000313" key="5">
    <source>
        <dbReference type="Proteomes" id="UP000284403"/>
    </source>
</evidence>
<dbReference type="CDD" id="cd03228">
    <property type="entry name" value="ABCC_MRP_Like"/>
    <property type="match status" value="1"/>
</dbReference>
<dbReference type="AlphaFoldDB" id="A0A3S5ISS5"/>
<keyword evidence="5" id="KW-1185">Reference proteome</keyword>
<dbReference type="GO" id="GO:0016887">
    <property type="term" value="F:ATP hydrolysis activity"/>
    <property type="evidence" value="ECO:0007669"/>
    <property type="project" value="InterPro"/>
</dbReference>
<evidence type="ECO:0000259" key="3">
    <source>
        <dbReference type="PROSITE" id="PS50893"/>
    </source>
</evidence>
<keyword evidence="1" id="KW-0547">Nucleotide-binding</keyword>
<proteinExistence type="predicted"/>
<dbReference type="InterPro" id="IPR003593">
    <property type="entry name" value="AAA+_ATPase"/>
</dbReference>
<evidence type="ECO:0000256" key="1">
    <source>
        <dbReference type="ARBA" id="ARBA00022741"/>
    </source>
</evidence>
<feature type="domain" description="ABC transporter" evidence="3">
    <location>
        <begin position="737"/>
        <end position="983"/>
    </location>
</feature>
<dbReference type="GO" id="GO:0015421">
    <property type="term" value="F:ABC-type oligopeptide transporter activity"/>
    <property type="evidence" value="ECO:0007669"/>
    <property type="project" value="TreeGrafter"/>
</dbReference>
<evidence type="ECO:0000256" key="2">
    <source>
        <dbReference type="ARBA" id="ARBA00022840"/>
    </source>
</evidence>
<dbReference type="InterPro" id="IPR027417">
    <property type="entry name" value="P-loop_NTPase"/>
</dbReference>
<dbReference type="GeneID" id="40319968"/>